<organism evidence="11 12">
    <name type="scientific">Crocosphaera chwakensis CCY0110</name>
    <dbReference type="NCBI Taxonomy" id="391612"/>
    <lineage>
        <taxon>Bacteria</taxon>
        <taxon>Bacillati</taxon>
        <taxon>Cyanobacteriota</taxon>
        <taxon>Cyanophyceae</taxon>
        <taxon>Oscillatoriophycideae</taxon>
        <taxon>Chroococcales</taxon>
        <taxon>Aphanothecaceae</taxon>
        <taxon>Crocosphaera</taxon>
        <taxon>Crocosphaera chwakensis</taxon>
    </lineage>
</organism>
<dbReference type="PROSITE" id="PS50110">
    <property type="entry name" value="RESPONSE_REGULATORY"/>
    <property type="match status" value="1"/>
</dbReference>
<dbReference type="Pfam" id="PF00512">
    <property type="entry name" value="HisKA"/>
    <property type="match status" value="1"/>
</dbReference>
<dbReference type="SUPFAM" id="SSF55874">
    <property type="entry name" value="ATPase domain of HSP90 chaperone/DNA topoisomerase II/histidine kinase"/>
    <property type="match status" value="1"/>
</dbReference>
<dbReference type="InterPro" id="IPR001789">
    <property type="entry name" value="Sig_transdc_resp-reg_receiver"/>
</dbReference>
<dbReference type="RefSeq" id="WP_008274202.1">
    <property type="nucleotide sequence ID" value="NZ_AAXW01000005.1"/>
</dbReference>
<dbReference type="Gene3D" id="3.40.50.2300">
    <property type="match status" value="1"/>
</dbReference>
<dbReference type="eggNOG" id="COG2205">
    <property type="taxonomic scope" value="Bacteria"/>
</dbReference>
<keyword evidence="8" id="KW-0175">Coiled coil</keyword>
<dbReference type="SMART" id="SM00448">
    <property type="entry name" value="REC"/>
    <property type="match status" value="1"/>
</dbReference>
<keyword evidence="5" id="KW-0418">Kinase</keyword>
<dbReference type="InterPro" id="IPR050736">
    <property type="entry name" value="Sensor_HK_Regulatory"/>
</dbReference>
<protein>
    <recommendedName>
        <fullName evidence="2">histidine kinase</fullName>
        <ecNumber evidence="2">2.7.13.3</ecNumber>
    </recommendedName>
</protein>
<dbReference type="Pfam" id="PF00072">
    <property type="entry name" value="Response_reg"/>
    <property type="match status" value="1"/>
</dbReference>
<dbReference type="OrthoDB" id="9813151at2"/>
<evidence type="ECO:0000256" key="8">
    <source>
        <dbReference type="SAM" id="Coils"/>
    </source>
</evidence>
<evidence type="ECO:0000256" key="4">
    <source>
        <dbReference type="ARBA" id="ARBA00022679"/>
    </source>
</evidence>
<dbReference type="InterPro" id="IPR036097">
    <property type="entry name" value="HisK_dim/P_sf"/>
</dbReference>
<evidence type="ECO:0000256" key="1">
    <source>
        <dbReference type="ARBA" id="ARBA00000085"/>
    </source>
</evidence>
<keyword evidence="12" id="KW-1185">Reference proteome</keyword>
<dbReference type="Gene3D" id="3.30.565.10">
    <property type="entry name" value="Histidine kinase-like ATPase, C-terminal domain"/>
    <property type="match status" value="1"/>
</dbReference>
<dbReference type="EC" id="2.7.13.3" evidence="2"/>
<evidence type="ECO:0000256" key="7">
    <source>
        <dbReference type="PROSITE-ProRule" id="PRU00169"/>
    </source>
</evidence>
<comment type="catalytic activity">
    <reaction evidence="1">
        <text>ATP + protein L-histidine = ADP + protein N-phospho-L-histidine.</text>
        <dbReference type="EC" id="2.7.13.3"/>
    </reaction>
</comment>
<evidence type="ECO:0000313" key="12">
    <source>
        <dbReference type="Proteomes" id="UP000003781"/>
    </source>
</evidence>
<evidence type="ECO:0000256" key="3">
    <source>
        <dbReference type="ARBA" id="ARBA00022553"/>
    </source>
</evidence>
<dbReference type="Proteomes" id="UP000003781">
    <property type="component" value="Unassembled WGS sequence"/>
</dbReference>
<reference evidence="11 12" key="1">
    <citation type="submission" date="2007-03" db="EMBL/GenBank/DDBJ databases">
        <authorList>
            <person name="Stal L."/>
            <person name="Ferriera S."/>
            <person name="Johnson J."/>
            <person name="Kravitz S."/>
            <person name="Beeson K."/>
            <person name="Sutton G."/>
            <person name="Rogers Y.-H."/>
            <person name="Friedman R."/>
            <person name="Frazier M."/>
            <person name="Venter J.C."/>
        </authorList>
    </citation>
    <scope>NUCLEOTIDE SEQUENCE [LARGE SCALE GENOMIC DNA]</scope>
    <source>
        <strain evidence="11 12">CCY0110</strain>
    </source>
</reference>
<dbReference type="SUPFAM" id="SSF47384">
    <property type="entry name" value="Homodimeric domain of signal transducing histidine kinase"/>
    <property type="match status" value="1"/>
</dbReference>
<feature type="domain" description="Response regulatory" evidence="10">
    <location>
        <begin position="8"/>
        <end position="125"/>
    </location>
</feature>
<dbReference type="CDD" id="cd00082">
    <property type="entry name" value="HisKA"/>
    <property type="match status" value="1"/>
</dbReference>
<evidence type="ECO:0000259" key="10">
    <source>
        <dbReference type="PROSITE" id="PS50110"/>
    </source>
</evidence>
<proteinExistence type="predicted"/>
<evidence type="ECO:0000256" key="2">
    <source>
        <dbReference type="ARBA" id="ARBA00012438"/>
    </source>
</evidence>
<feature type="coiled-coil region" evidence="8">
    <location>
        <begin position="124"/>
        <end position="159"/>
    </location>
</feature>
<dbReference type="AlphaFoldDB" id="A3ILI2"/>
<dbReference type="CDD" id="cd00075">
    <property type="entry name" value="HATPase"/>
    <property type="match status" value="1"/>
</dbReference>
<dbReference type="InterPro" id="IPR036890">
    <property type="entry name" value="HATPase_C_sf"/>
</dbReference>
<dbReference type="PRINTS" id="PR00344">
    <property type="entry name" value="BCTRLSENSOR"/>
</dbReference>
<evidence type="ECO:0000259" key="9">
    <source>
        <dbReference type="PROSITE" id="PS50109"/>
    </source>
</evidence>
<dbReference type="InterPro" id="IPR003661">
    <property type="entry name" value="HisK_dim/P_dom"/>
</dbReference>
<dbReference type="InterPro" id="IPR003594">
    <property type="entry name" value="HATPase_dom"/>
</dbReference>
<dbReference type="InterPro" id="IPR005467">
    <property type="entry name" value="His_kinase_dom"/>
</dbReference>
<dbReference type="SMART" id="SM00387">
    <property type="entry name" value="HATPase_c"/>
    <property type="match status" value="1"/>
</dbReference>
<dbReference type="PANTHER" id="PTHR43711">
    <property type="entry name" value="TWO-COMPONENT HISTIDINE KINASE"/>
    <property type="match status" value="1"/>
</dbReference>
<comment type="caution">
    <text evidence="11">The sequence shown here is derived from an EMBL/GenBank/DDBJ whole genome shotgun (WGS) entry which is preliminary data.</text>
</comment>
<dbReference type="PANTHER" id="PTHR43711:SF26">
    <property type="entry name" value="SENSOR HISTIDINE KINASE RCSC"/>
    <property type="match status" value="1"/>
</dbReference>
<evidence type="ECO:0000256" key="6">
    <source>
        <dbReference type="ARBA" id="ARBA00023012"/>
    </source>
</evidence>
<accession>A3ILI2</accession>
<dbReference type="FunFam" id="3.30.565.10:FF:000006">
    <property type="entry name" value="Sensor histidine kinase WalK"/>
    <property type="match status" value="1"/>
</dbReference>
<keyword evidence="4" id="KW-0808">Transferase</keyword>
<keyword evidence="3 7" id="KW-0597">Phosphoprotein</keyword>
<sequence>MGLTNVIKVLLIEDTIAEARLLHEVLKGATRQEFQLVHEKRLKDALNQLETQNFHIILLDLTLPDSQGLDSLSPIIKNNSHIPIVVLTNMNDEELALEAVRRGAQDYLVKRHITLDILVRSICYAIERKQMEKQLKEANQALEKRVEERTIQLLKAQELNQLKSEFVSILSHDFRNPLNTILLSTGLLEDSHDQLTREQQLSYFQMIRQAVQDMNQLLSEVLLLGKADSGKLKPNFEKLNLQQFCQQIIHSLHLSFEDENQIIAKFKGEFQEEFWDSKLLWHILHNLLSNALKYSPKGGNILFDIIVDEKLVTFRIEDQGIGISQTAQKHLFEPFYRADNVENISGTGLGLSIVRKCVEVYQGDIFVDSQLNKGTTFTVILPRQQPLMSKIEKSIEQI</sequence>
<name>A3ILI2_9CHRO</name>
<dbReference type="EMBL" id="AAXW01000005">
    <property type="protein sequence ID" value="EAZ92633.1"/>
    <property type="molecule type" value="Genomic_DNA"/>
</dbReference>
<dbReference type="SUPFAM" id="SSF52172">
    <property type="entry name" value="CheY-like"/>
    <property type="match status" value="1"/>
</dbReference>
<dbReference type="SMART" id="SM00388">
    <property type="entry name" value="HisKA"/>
    <property type="match status" value="1"/>
</dbReference>
<dbReference type="InterPro" id="IPR011006">
    <property type="entry name" value="CheY-like_superfamily"/>
</dbReference>
<dbReference type="Gene3D" id="1.10.287.130">
    <property type="match status" value="1"/>
</dbReference>
<feature type="domain" description="Histidine kinase" evidence="9">
    <location>
        <begin position="169"/>
        <end position="385"/>
    </location>
</feature>
<evidence type="ECO:0000313" key="11">
    <source>
        <dbReference type="EMBL" id="EAZ92633.1"/>
    </source>
</evidence>
<dbReference type="Pfam" id="PF02518">
    <property type="entry name" value="HATPase_c"/>
    <property type="match status" value="1"/>
</dbReference>
<gene>
    <name evidence="11" type="ORF">CY0110_23741</name>
</gene>
<feature type="modified residue" description="4-aspartylphosphate" evidence="7">
    <location>
        <position position="60"/>
    </location>
</feature>
<dbReference type="PROSITE" id="PS50109">
    <property type="entry name" value="HIS_KIN"/>
    <property type="match status" value="1"/>
</dbReference>
<evidence type="ECO:0000256" key="5">
    <source>
        <dbReference type="ARBA" id="ARBA00022777"/>
    </source>
</evidence>
<dbReference type="GO" id="GO:0000155">
    <property type="term" value="F:phosphorelay sensor kinase activity"/>
    <property type="evidence" value="ECO:0007669"/>
    <property type="project" value="InterPro"/>
</dbReference>
<dbReference type="InterPro" id="IPR004358">
    <property type="entry name" value="Sig_transdc_His_kin-like_C"/>
</dbReference>
<keyword evidence="6" id="KW-0902">Two-component regulatory system</keyword>